<feature type="compositionally biased region" description="Basic and acidic residues" evidence="1">
    <location>
        <begin position="1"/>
        <end position="14"/>
    </location>
</feature>
<feature type="region of interest" description="Disordered" evidence="1">
    <location>
        <begin position="583"/>
        <end position="612"/>
    </location>
</feature>
<feature type="region of interest" description="Disordered" evidence="1">
    <location>
        <begin position="1"/>
        <end position="85"/>
    </location>
</feature>
<comment type="caution">
    <text evidence="2">The sequence shown here is derived from an EMBL/GenBank/DDBJ whole genome shotgun (WGS) entry which is preliminary data.</text>
</comment>
<feature type="compositionally biased region" description="Low complexity" evidence="1">
    <location>
        <begin position="253"/>
        <end position="267"/>
    </location>
</feature>
<feature type="compositionally biased region" description="Basic and acidic residues" evidence="1">
    <location>
        <begin position="37"/>
        <end position="57"/>
    </location>
</feature>
<feature type="compositionally biased region" description="Basic and acidic residues" evidence="1">
    <location>
        <begin position="189"/>
        <end position="201"/>
    </location>
</feature>
<reference evidence="2 3" key="1">
    <citation type="journal article" date="2015" name="Nat. Commun.">
        <title>Lucilia cuprina genome unlocks parasitic fly biology to underpin future interventions.</title>
        <authorList>
            <person name="Anstead C.A."/>
            <person name="Korhonen P.K."/>
            <person name="Young N.D."/>
            <person name="Hall R.S."/>
            <person name="Jex A.R."/>
            <person name="Murali S.C."/>
            <person name="Hughes D.S."/>
            <person name="Lee S.F."/>
            <person name="Perry T."/>
            <person name="Stroehlein A.J."/>
            <person name="Ansell B.R."/>
            <person name="Breugelmans B."/>
            <person name="Hofmann A."/>
            <person name="Qu J."/>
            <person name="Dugan S."/>
            <person name="Lee S.L."/>
            <person name="Chao H."/>
            <person name="Dinh H."/>
            <person name="Han Y."/>
            <person name="Doddapaneni H.V."/>
            <person name="Worley K.C."/>
            <person name="Muzny D.M."/>
            <person name="Ioannidis P."/>
            <person name="Waterhouse R.M."/>
            <person name="Zdobnov E.M."/>
            <person name="James P.J."/>
            <person name="Bagnall N.H."/>
            <person name="Kotze A.C."/>
            <person name="Gibbs R.A."/>
            <person name="Richards S."/>
            <person name="Batterham P."/>
            <person name="Gasser R.B."/>
        </authorList>
    </citation>
    <scope>NUCLEOTIDE SEQUENCE [LARGE SCALE GENOMIC DNA]</scope>
    <source>
        <strain evidence="2 3">LS</strain>
        <tissue evidence="2">Full body</tissue>
    </source>
</reference>
<feature type="region of interest" description="Disordered" evidence="1">
    <location>
        <begin position="243"/>
        <end position="272"/>
    </location>
</feature>
<feature type="compositionally biased region" description="Polar residues" evidence="1">
    <location>
        <begin position="16"/>
        <end position="32"/>
    </location>
</feature>
<dbReference type="OMA" id="CEYIVPI"/>
<dbReference type="AlphaFoldDB" id="A0A0L0BUL4"/>
<evidence type="ECO:0000256" key="1">
    <source>
        <dbReference type="SAM" id="MobiDB-lite"/>
    </source>
</evidence>
<dbReference type="EMBL" id="JRES01001303">
    <property type="protein sequence ID" value="KNC23765.1"/>
    <property type="molecule type" value="Genomic_DNA"/>
</dbReference>
<dbReference type="OrthoDB" id="8061725at2759"/>
<proteinExistence type="predicted"/>
<feature type="compositionally biased region" description="Polar residues" evidence="1">
    <location>
        <begin position="593"/>
        <end position="612"/>
    </location>
</feature>
<name>A0A0L0BUL4_LUCCU</name>
<feature type="region of interest" description="Disordered" evidence="1">
    <location>
        <begin position="423"/>
        <end position="457"/>
    </location>
</feature>
<keyword evidence="3" id="KW-1185">Reference proteome</keyword>
<dbReference type="Proteomes" id="UP000037069">
    <property type="component" value="Unassembled WGS sequence"/>
</dbReference>
<gene>
    <name evidence="2" type="ORF">FF38_13821</name>
</gene>
<sequence>MGDLFDQLKSEGPLKKTSNSSSPAKTAATPTKSKYAKTVEDFNEKHLSKTGSFRRESLPSPLTVSSVLKKSKSQKARSLSPPKYGANNVIKSLKVKLERKKLEEFLTRPLEEHANNIRIKQEKIKDSHKHLKLTPTKAQQKLFEPLSQVGQKLTKKQMLKEFNIKPCKVRIHRDNLKKLAKEFRKKAAARKDKIKAEKRTASDGYSGSPPPKKLKGSSMDAKHNKIKNNFFIKLNTSPSIKTEKKFKHFSRNSSSSSSTSSSSSSSSVAQHNKIKNSKFNTITTPTKFSRSHLITSFGKRFFNVQVKIERCTHPLMLTFESNDRARRLQAKRNNKSKNLTVSFREQVEIFGGSSDSDDSCDEDFCAVPNRNNRKNNSSHSIPLPVTPVVMPARLKKVENGKVVDDIELDPSLFVDPKILVASTPFSPGRKKRDHKSFSPLKDESSPSPRKEQLKLANERIPPSGLRRLNIDEEDDEDDDCEYIVPIEMPQRRASRTSSNDDLAGLFDDDVNTNDNIDFTTNIANNFDKQSTPAVPSLAAVLNLENGSDDSFQSAKDMAEPNNATNNVADNQLSTLQLSSALDFGSDTNKDNNNDFGQLQQTTNGNESSKHMNTINTMDDISMNLFLEDSQTNEDDTHAKSFVDSLINETIDKLSKDIDEAGGTD</sequence>
<evidence type="ECO:0000313" key="2">
    <source>
        <dbReference type="EMBL" id="KNC23765.1"/>
    </source>
</evidence>
<feature type="compositionally biased region" description="Low complexity" evidence="1">
    <location>
        <begin position="58"/>
        <end position="68"/>
    </location>
</feature>
<protein>
    <submittedName>
        <fullName evidence="2">Uncharacterized protein</fullName>
    </submittedName>
</protein>
<accession>A0A0L0BUL4</accession>
<feature type="compositionally biased region" description="Basic and acidic residues" evidence="1">
    <location>
        <begin position="440"/>
        <end position="457"/>
    </location>
</feature>
<organism evidence="2 3">
    <name type="scientific">Lucilia cuprina</name>
    <name type="common">Green bottle fly</name>
    <name type="synonym">Australian sheep blowfly</name>
    <dbReference type="NCBI Taxonomy" id="7375"/>
    <lineage>
        <taxon>Eukaryota</taxon>
        <taxon>Metazoa</taxon>
        <taxon>Ecdysozoa</taxon>
        <taxon>Arthropoda</taxon>
        <taxon>Hexapoda</taxon>
        <taxon>Insecta</taxon>
        <taxon>Pterygota</taxon>
        <taxon>Neoptera</taxon>
        <taxon>Endopterygota</taxon>
        <taxon>Diptera</taxon>
        <taxon>Brachycera</taxon>
        <taxon>Muscomorpha</taxon>
        <taxon>Oestroidea</taxon>
        <taxon>Calliphoridae</taxon>
        <taxon>Luciliinae</taxon>
        <taxon>Lucilia</taxon>
    </lineage>
</organism>
<feature type="region of interest" description="Disordered" evidence="1">
    <location>
        <begin position="183"/>
        <end position="220"/>
    </location>
</feature>
<evidence type="ECO:0000313" key="3">
    <source>
        <dbReference type="Proteomes" id="UP000037069"/>
    </source>
</evidence>